<dbReference type="AlphaFoldDB" id="A0AAV5L7A6"/>
<keyword evidence="3" id="KW-1185">Reference proteome</keyword>
<gene>
    <name evidence="2" type="ORF">SLEP1_g41655</name>
</gene>
<sequence>MTQDTSPDEAFVVMAGSILQSSVMVIRITFSVLGPDTQEERFRGSGKFLLRLPYQLWMLKCMGCVLMLQSLA</sequence>
<evidence type="ECO:0000313" key="2">
    <source>
        <dbReference type="EMBL" id="GKV33111.1"/>
    </source>
</evidence>
<feature type="transmembrane region" description="Helical" evidence="1">
    <location>
        <begin position="12"/>
        <end position="33"/>
    </location>
</feature>
<organism evidence="2 3">
    <name type="scientific">Rubroshorea leprosula</name>
    <dbReference type="NCBI Taxonomy" id="152421"/>
    <lineage>
        <taxon>Eukaryota</taxon>
        <taxon>Viridiplantae</taxon>
        <taxon>Streptophyta</taxon>
        <taxon>Embryophyta</taxon>
        <taxon>Tracheophyta</taxon>
        <taxon>Spermatophyta</taxon>
        <taxon>Magnoliopsida</taxon>
        <taxon>eudicotyledons</taxon>
        <taxon>Gunneridae</taxon>
        <taxon>Pentapetalae</taxon>
        <taxon>rosids</taxon>
        <taxon>malvids</taxon>
        <taxon>Malvales</taxon>
        <taxon>Dipterocarpaceae</taxon>
        <taxon>Rubroshorea</taxon>
    </lineage>
</organism>
<name>A0AAV5L7A6_9ROSI</name>
<keyword evidence="1" id="KW-0472">Membrane</keyword>
<comment type="caution">
    <text evidence="2">The sequence shown here is derived from an EMBL/GenBank/DDBJ whole genome shotgun (WGS) entry which is preliminary data.</text>
</comment>
<accession>A0AAV5L7A6</accession>
<dbReference type="EMBL" id="BPVZ01000099">
    <property type="protein sequence ID" value="GKV33111.1"/>
    <property type="molecule type" value="Genomic_DNA"/>
</dbReference>
<reference evidence="2 3" key="1">
    <citation type="journal article" date="2021" name="Commun. Biol.">
        <title>The genome of Shorea leprosula (Dipterocarpaceae) highlights the ecological relevance of drought in aseasonal tropical rainforests.</title>
        <authorList>
            <person name="Ng K.K.S."/>
            <person name="Kobayashi M.J."/>
            <person name="Fawcett J.A."/>
            <person name="Hatakeyama M."/>
            <person name="Paape T."/>
            <person name="Ng C.H."/>
            <person name="Ang C.C."/>
            <person name="Tnah L.H."/>
            <person name="Lee C.T."/>
            <person name="Nishiyama T."/>
            <person name="Sese J."/>
            <person name="O'Brien M.J."/>
            <person name="Copetti D."/>
            <person name="Mohd Noor M.I."/>
            <person name="Ong R.C."/>
            <person name="Putra M."/>
            <person name="Sireger I.Z."/>
            <person name="Indrioko S."/>
            <person name="Kosugi Y."/>
            <person name="Izuno A."/>
            <person name="Isagi Y."/>
            <person name="Lee S.L."/>
            <person name="Shimizu K.K."/>
        </authorList>
    </citation>
    <scope>NUCLEOTIDE SEQUENCE [LARGE SCALE GENOMIC DNA]</scope>
    <source>
        <strain evidence="2">214</strain>
    </source>
</reference>
<keyword evidence="1" id="KW-0812">Transmembrane</keyword>
<protein>
    <submittedName>
        <fullName evidence="2">Uncharacterized protein</fullName>
    </submittedName>
</protein>
<keyword evidence="1" id="KW-1133">Transmembrane helix</keyword>
<evidence type="ECO:0000256" key="1">
    <source>
        <dbReference type="SAM" id="Phobius"/>
    </source>
</evidence>
<evidence type="ECO:0000313" key="3">
    <source>
        <dbReference type="Proteomes" id="UP001054252"/>
    </source>
</evidence>
<proteinExistence type="predicted"/>
<dbReference type="Proteomes" id="UP001054252">
    <property type="component" value="Unassembled WGS sequence"/>
</dbReference>